<dbReference type="RefSeq" id="XP_020070087.1">
    <property type="nucleotide sequence ID" value="XM_020215217.1"/>
</dbReference>
<evidence type="ECO:0000256" key="1">
    <source>
        <dbReference type="SAM" id="Phobius"/>
    </source>
</evidence>
<keyword evidence="3" id="KW-1185">Reference proteome</keyword>
<dbReference type="GeneID" id="30989613"/>
<dbReference type="OrthoDB" id="191995at2759"/>
<sequence length="274" mass="31642">MRIYACCVLFTSGCWYFIFLIPTFGYRGVFALIWLLVEQLQYGISVHPWFKRLLKLEYSTALNIEHEDERFHSFYVIAIGEFVYSINAESPLSVGWNDRLSKGISLLINAVLFMALYSHKDGSRKATHALRNSPTTSMVYIYSHFFVIGALLIVGDAGADLSKIHVNYLEPEEYGVLFYYHVGIFVALCALTVIAAMDLDRTDPGFHQVSKFWRIGFRVPIGALIFGLTWGLKDKSIKETMWIDTMLLFVLFGYEFIVMNPWRYYFGHNRLVEL</sequence>
<feature type="transmembrane region" description="Helical" evidence="1">
    <location>
        <begin position="178"/>
        <end position="199"/>
    </location>
</feature>
<dbReference type="Pfam" id="PF06772">
    <property type="entry name" value="LtrA"/>
    <property type="match status" value="1"/>
</dbReference>
<dbReference type="OMA" id="WRIGFRV"/>
<dbReference type="PANTHER" id="PTHR36840">
    <property type="entry name" value="BLL5714 PROTEIN"/>
    <property type="match status" value="1"/>
</dbReference>
<dbReference type="Proteomes" id="UP000094389">
    <property type="component" value="Unassembled WGS sequence"/>
</dbReference>
<feature type="transmembrane region" description="Helical" evidence="1">
    <location>
        <begin position="211"/>
        <end position="230"/>
    </location>
</feature>
<keyword evidence="1" id="KW-0812">Transmembrane</keyword>
<evidence type="ECO:0000313" key="2">
    <source>
        <dbReference type="EMBL" id="ODV73048.1"/>
    </source>
</evidence>
<dbReference type="PANTHER" id="PTHR36840:SF1">
    <property type="entry name" value="BLL5714 PROTEIN"/>
    <property type="match status" value="1"/>
</dbReference>
<feature type="transmembrane region" description="Helical" evidence="1">
    <location>
        <begin position="242"/>
        <end position="262"/>
    </location>
</feature>
<keyword evidence="1" id="KW-1133">Transmembrane helix</keyword>
<protein>
    <submittedName>
        <fullName evidence="2">Uncharacterized protein</fullName>
    </submittedName>
</protein>
<proteinExistence type="predicted"/>
<evidence type="ECO:0000313" key="3">
    <source>
        <dbReference type="Proteomes" id="UP000094389"/>
    </source>
</evidence>
<feature type="transmembrane region" description="Helical" evidence="1">
    <location>
        <begin position="139"/>
        <end position="158"/>
    </location>
</feature>
<dbReference type="EMBL" id="KV453932">
    <property type="protein sequence ID" value="ODV73048.1"/>
    <property type="molecule type" value="Genomic_DNA"/>
</dbReference>
<name>A0A1E4S0N6_CYBJN</name>
<feature type="transmembrane region" description="Helical" evidence="1">
    <location>
        <begin position="7"/>
        <end position="25"/>
    </location>
</feature>
<organism evidence="2 3">
    <name type="scientific">Cyberlindnera jadinii (strain ATCC 18201 / CBS 1600 / BCRC 20928 / JCM 3617 / NBRC 0987 / NRRL Y-1542)</name>
    <name type="common">Torula yeast</name>
    <name type="synonym">Candida utilis</name>
    <dbReference type="NCBI Taxonomy" id="983966"/>
    <lineage>
        <taxon>Eukaryota</taxon>
        <taxon>Fungi</taxon>
        <taxon>Dikarya</taxon>
        <taxon>Ascomycota</taxon>
        <taxon>Saccharomycotina</taxon>
        <taxon>Saccharomycetes</taxon>
        <taxon>Phaffomycetales</taxon>
        <taxon>Phaffomycetaceae</taxon>
        <taxon>Cyberlindnera</taxon>
    </lineage>
</organism>
<dbReference type="InterPro" id="IPR010640">
    <property type="entry name" value="Low_temperature_requirement_A"/>
</dbReference>
<reference evidence="2 3" key="1">
    <citation type="journal article" date="2016" name="Proc. Natl. Acad. Sci. U.S.A.">
        <title>Comparative genomics of biotechnologically important yeasts.</title>
        <authorList>
            <person name="Riley R."/>
            <person name="Haridas S."/>
            <person name="Wolfe K.H."/>
            <person name="Lopes M.R."/>
            <person name="Hittinger C.T."/>
            <person name="Goeker M."/>
            <person name="Salamov A.A."/>
            <person name="Wisecaver J.H."/>
            <person name="Long T.M."/>
            <person name="Calvey C.H."/>
            <person name="Aerts A.L."/>
            <person name="Barry K.W."/>
            <person name="Choi C."/>
            <person name="Clum A."/>
            <person name="Coughlan A.Y."/>
            <person name="Deshpande S."/>
            <person name="Douglass A.P."/>
            <person name="Hanson S.J."/>
            <person name="Klenk H.-P."/>
            <person name="LaButti K.M."/>
            <person name="Lapidus A."/>
            <person name="Lindquist E.A."/>
            <person name="Lipzen A.M."/>
            <person name="Meier-Kolthoff J.P."/>
            <person name="Ohm R.A."/>
            <person name="Otillar R.P."/>
            <person name="Pangilinan J.L."/>
            <person name="Peng Y."/>
            <person name="Rokas A."/>
            <person name="Rosa C.A."/>
            <person name="Scheuner C."/>
            <person name="Sibirny A.A."/>
            <person name="Slot J.C."/>
            <person name="Stielow J.B."/>
            <person name="Sun H."/>
            <person name="Kurtzman C.P."/>
            <person name="Blackwell M."/>
            <person name="Grigoriev I.V."/>
            <person name="Jeffries T.W."/>
        </authorList>
    </citation>
    <scope>NUCLEOTIDE SEQUENCE [LARGE SCALE GENOMIC DNA]</scope>
    <source>
        <strain evidence="3">ATCC 18201 / CBS 1600 / BCRC 20928 / JCM 3617 / NBRC 0987 / NRRL Y-1542</strain>
    </source>
</reference>
<dbReference type="STRING" id="983966.A0A1E4S0N6"/>
<keyword evidence="1" id="KW-0472">Membrane</keyword>
<feature type="transmembrane region" description="Helical" evidence="1">
    <location>
        <begin position="100"/>
        <end position="118"/>
    </location>
</feature>
<gene>
    <name evidence="2" type="ORF">CYBJADRAFT_168114</name>
</gene>
<accession>A0A1E4S0N6</accession>
<dbReference type="AlphaFoldDB" id="A0A1E4S0N6"/>